<accession>A0A836AE18</accession>
<protein>
    <submittedName>
        <fullName evidence="2">Uncharacterized protein</fullName>
    </submittedName>
</protein>
<gene>
    <name evidence="2" type="ORF">JEQ12_015509</name>
</gene>
<organism evidence="2 3">
    <name type="scientific">Ovis aries</name>
    <name type="common">Sheep</name>
    <dbReference type="NCBI Taxonomy" id="9940"/>
    <lineage>
        <taxon>Eukaryota</taxon>
        <taxon>Metazoa</taxon>
        <taxon>Chordata</taxon>
        <taxon>Craniata</taxon>
        <taxon>Vertebrata</taxon>
        <taxon>Euteleostomi</taxon>
        <taxon>Mammalia</taxon>
        <taxon>Eutheria</taxon>
        <taxon>Laurasiatheria</taxon>
        <taxon>Artiodactyla</taxon>
        <taxon>Ruminantia</taxon>
        <taxon>Pecora</taxon>
        <taxon>Bovidae</taxon>
        <taxon>Caprinae</taxon>
        <taxon>Ovis</taxon>
    </lineage>
</organism>
<evidence type="ECO:0000313" key="3">
    <source>
        <dbReference type="Proteomes" id="UP000664991"/>
    </source>
</evidence>
<reference evidence="2 3" key="1">
    <citation type="submission" date="2020-12" db="EMBL/GenBank/DDBJ databases">
        <title>De novo assembly of Tibetan sheep genome.</title>
        <authorList>
            <person name="Li X."/>
        </authorList>
    </citation>
    <scope>NUCLEOTIDE SEQUENCE [LARGE SCALE GENOMIC DNA]</scope>
    <source>
        <tissue evidence="2">Heart</tissue>
    </source>
</reference>
<evidence type="ECO:0000313" key="2">
    <source>
        <dbReference type="EMBL" id="KAG5210315.1"/>
    </source>
</evidence>
<name>A0A836AE18_SHEEP</name>
<evidence type="ECO:0000256" key="1">
    <source>
        <dbReference type="SAM" id="MobiDB-lite"/>
    </source>
</evidence>
<dbReference type="Proteomes" id="UP000664991">
    <property type="component" value="Unassembled WGS sequence"/>
</dbReference>
<sequence length="127" mass="13279">MYRDTGATAAATCPARSNFRCPVGCSRPAAGTGNKEAQAANGSRAPPGSRQSLSAARTFAAERGASKHVTDHGLNPCPCSGNGEVPESFLCYSGGKMNSLIAVIEPNFQIRIALIIEKVKELITLKD</sequence>
<proteinExistence type="predicted"/>
<comment type="caution">
    <text evidence="2">The sequence shown here is derived from an EMBL/GenBank/DDBJ whole genome shotgun (WGS) entry which is preliminary data.</text>
</comment>
<dbReference type="EMBL" id="JAEMGP010000004">
    <property type="protein sequence ID" value="KAG5210315.1"/>
    <property type="molecule type" value="Genomic_DNA"/>
</dbReference>
<dbReference type="AlphaFoldDB" id="A0A836AE18"/>
<feature type="region of interest" description="Disordered" evidence="1">
    <location>
        <begin position="30"/>
        <end position="57"/>
    </location>
</feature>